<dbReference type="AlphaFoldDB" id="A0A5C8HW12"/>
<dbReference type="OrthoDB" id="9804310at2"/>
<keyword evidence="1" id="KW-0315">Glutamine amidotransferase</keyword>
<dbReference type="Gene3D" id="3.60.20.10">
    <property type="entry name" value="Glutamine Phosphoribosylpyrophosphate, subunit 1, domain 1"/>
    <property type="match status" value="1"/>
</dbReference>
<dbReference type="EMBL" id="VRSV01000002">
    <property type="protein sequence ID" value="TXK10048.1"/>
    <property type="molecule type" value="Genomic_DNA"/>
</dbReference>
<sequence>MSRMLGTIAPHPMTPGAALGATLLSAFLDLSTLHADGWGYARTAAADDSLLVRTGLTPAHDAPLVESAEVSLIYLRFASAGTAVAPENLQPFVADDVAFAHNGALVPRAHALDTLTTRERDGLRGTTDSEVYFAVVRRELRSSVSPESGIAAAVVRVRELYPSACLNAMLIVDGTLVVVHCPGTVDPPLPAFARRGVAQAHLPPGHDDAYNVLATTVLPTGARVVATSGVDTAGWERLADDAVHVFERDGSARSIPL</sequence>
<dbReference type="InterPro" id="IPR017932">
    <property type="entry name" value="GATase_2_dom"/>
</dbReference>
<dbReference type="Pfam" id="PF13230">
    <property type="entry name" value="GATase_4"/>
    <property type="match status" value="1"/>
</dbReference>
<comment type="caution">
    <text evidence="3">The sequence shown here is derived from an EMBL/GenBank/DDBJ whole genome shotgun (WGS) entry which is preliminary data.</text>
</comment>
<dbReference type="InterPro" id="IPR026869">
    <property type="entry name" value="EgtC-like"/>
</dbReference>
<dbReference type="SUPFAM" id="SSF56235">
    <property type="entry name" value="N-terminal nucleophile aminohydrolases (Ntn hydrolases)"/>
    <property type="match status" value="1"/>
</dbReference>
<name>A0A5C8HW12_9MICO</name>
<evidence type="ECO:0000313" key="4">
    <source>
        <dbReference type="Proteomes" id="UP000321034"/>
    </source>
</evidence>
<evidence type="ECO:0000313" key="3">
    <source>
        <dbReference type="EMBL" id="TXK10048.1"/>
    </source>
</evidence>
<dbReference type="InterPro" id="IPR029055">
    <property type="entry name" value="Ntn_hydrolases_N"/>
</dbReference>
<accession>A0A5C8HW12</accession>
<evidence type="ECO:0000259" key="2">
    <source>
        <dbReference type="PROSITE" id="PS51278"/>
    </source>
</evidence>
<organism evidence="3 4">
    <name type="scientific">Microbacterium hatanonis</name>
    <dbReference type="NCBI Taxonomy" id="404366"/>
    <lineage>
        <taxon>Bacteria</taxon>
        <taxon>Bacillati</taxon>
        <taxon>Actinomycetota</taxon>
        <taxon>Actinomycetes</taxon>
        <taxon>Micrococcales</taxon>
        <taxon>Microbacteriaceae</taxon>
        <taxon>Microbacterium</taxon>
    </lineage>
</organism>
<protein>
    <recommendedName>
        <fullName evidence="2">Glutamine amidotransferase type-2 domain-containing protein</fullName>
    </recommendedName>
</protein>
<dbReference type="Proteomes" id="UP000321034">
    <property type="component" value="Unassembled WGS sequence"/>
</dbReference>
<gene>
    <name evidence="3" type="ORF">FVP77_14385</name>
</gene>
<feature type="domain" description="Glutamine amidotransferase type-2" evidence="2">
    <location>
        <begin position="2"/>
        <end position="257"/>
    </location>
</feature>
<keyword evidence="4" id="KW-1185">Reference proteome</keyword>
<dbReference type="RefSeq" id="WP_147895246.1">
    <property type="nucleotide sequence ID" value="NZ_BAAANR010000001.1"/>
</dbReference>
<proteinExistence type="predicted"/>
<dbReference type="PROSITE" id="PS51278">
    <property type="entry name" value="GATASE_TYPE_2"/>
    <property type="match status" value="1"/>
</dbReference>
<evidence type="ECO:0000256" key="1">
    <source>
        <dbReference type="ARBA" id="ARBA00022962"/>
    </source>
</evidence>
<reference evidence="3 4" key="1">
    <citation type="submission" date="2019-08" db="EMBL/GenBank/DDBJ databases">
        <authorList>
            <person name="Dong K."/>
        </authorList>
    </citation>
    <scope>NUCLEOTIDE SEQUENCE [LARGE SCALE GENOMIC DNA]</scope>
    <source>
        <strain evidence="3 4">JCM14558</strain>
    </source>
</reference>